<dbReference type="AlphaFoldDB" id="A0AAD1JX97"/>
<evidence type="ECO:0000313" key="1">
    <source>
        <dbReference type="EMBL" id="BCO05143.1"/>
    </source>
</evidence>
<organism evidence="1 2">
    <name type="scientific">Lactococcus lactis subsp. cremoris</name>
    <name type="common">Streptococcus cremoris</name>
    <dbReference type="NCBI Taxonomy" id="1359"/>
    <lineage>
        <taxon>Bacteria</taxon>
        <taxon>Bacillati</taxon>
        <taxon>Bacillota</taxon>
        <taxon>Bacilli</taxon>
        <taxon>Lactobacillales</taxon>
        <taxon>Streptococcaceae</taxon>
        <taxon>Lactococcus</taxon>
    </lineage>
</organism>
<dbReference type="InterPro" id="IPR010982">
    <property type="entry name" value="Lambda_DNA-bd_dom_sf"/>
</dbReference>
<accession>A0AAD1JX97</accession>
<name>A0AAD1JX97_LACLC</name>
<reference evidence="1 2" key="1">
    <citation type="submission" date="2020-12" db="EMBL/GenBank/DDBJ databases">
        <title>Complete genome sequence of lactococcus lactis subsp. cremoris strain EPSC and strain G3-2.</title>
        <authorList>
            <person name="Kita K."/>
            <person name="Ishikawa S."/>
        </authorList>
    </citation>
    <scope>NUCLEOTIDE SEQUENCE [LARGE SCALE GENOMIC DNA]</scope>
    <source>
        <strain evidence="1 2">EPSC</strain>
    </source>
</reference>
<dbReference type="EMBL" id="AP024222">
    <property type="protein sequence ID" value="BCO05143.1"/>
    <property type="molecule type" value="Genomic_DNA"/>
</dbReference>
<proteinExistence type="predicted"/>
<dbReference type="GO" id="GO:0003677">
    <property type="term" value="F:DNA binding"/>
    <property type="evidence" value="ECO:0007669"/>
    <property type="project" value="InterPro"/>
</dbReference>
<evidence type="ECO:0000313" key="2">
    <source>
        <dbReference type="Proteomes" id="UP000595253"/>
    </source>
</evidence>
<sequence length="63" mass="7298">MLTITEAQAKAVRRKRADLRLTKSEAHKLIGIGEKTLRKVEEGNYKTKSTVYTKVMEWLAEDY</sequence>
<gene>
    <name evidence="1" type="ORF">LLC_03830</name>
</gene>
<dbReference type="SUPFAM" id="SSF47413">
    <property type="entry name" value="lambda repressor-like DNA-binding domains"/>
    <property type="match status" value="1"/>
</dbReference>
<dbReference type="Proteomes" id="UP000595253">
    <property type="component" value="Chromosome"/>
</dbReference>
<protein>
    <submittedName>
        <fullName evidence="1">Transcriptional regulator</fullName>
    </submittedName>
</protein>
<dbReference type="Gene3D" id="1.10.260.40">
    <property type="entry name" value="lambda repressor-like DNA-binding domains"/>
    <property type="match status" value="1"/>
</dbReference>
<dbReference type="RefSeq" id="WP_031560813.1">
    <property type="nucleotide sequence ID" value="NZ_AP018499.1"/>
</dbReference>